<feature type="transmembrane region" description="Helical" evidence="2">
    <location>
        <begin position="6"/>
        <end position="30"/>
    </location>
</feature>
<dbReference type="EMBL" id="JADGJD010000053">
    <property type="protein sequence ID" value="KAJ3055930.1"/>
    <property type="molecule type" value="Genomic_DNA"/>
</dbReference>
<protein>
    <submittedName>
        <fullName evidence="3">Uncharacterized protein</fullName>
    </submittedName>
</protein>
<dbReference type="Proteomes" id="UP001212841">
    <property type="component" value="Unassembled WGS sequence"/>
</dbReference>
<organism evidence="3 4">
    <name type="scientific">Rhizophlyctis rosea</name>
    <dbReference type="NCBI Taxonomy" id="64517"/>
    <lineage>
        <taxon>Eukaryota</taxon>
        <taxon>Fungi</taxon>
        <taxon>Fungi incertae sedis</taxon>
        <taxon>Chytridiomycota</taxon>
        <taxon>Chytridiomycota incertae sedis</taxon>
        <taxon>Chytridiomycetes</taxon>
        <taxon>Rhizophlyctidales</taxon>
        <taxon>Rhizophlyctidaceae</taxon>
        <taxon>Rhizophlyctis</taxon>
    </lineage>
</organism>
<name>A0AAD5X4B6_9FUNG</name>
<keyword evidence="4" id="KW-1185">Reference proteome</keyword>
<dbReference type="AlphaFoldDB" id="A0AAD5X4B6"/>
<keyword evidence="2" id="KW-0472">Membrane</keyword>
<gene>
    <name evidence="3" type="ORF">HK097_008739</name>
</gene>
<proteinExistence type="predicted"/>
<feature type="non-terminal residue" evidence="3">
    <location>
        <position position="105"/>
    </location>
</feature>
<sequence length="105" mass="11048">MTSNLAGILRFLLNCLLTLLVTHTMTLIILKICMVGSLPSATVGGKVGGVELVGGGSNSGKGREKGLGGKSGKKKRSVNGKEQADDDRLTSEKEKACRYAAKRKE</sequence>
<evidence type="ECO:0000256" key="1">
    <source>
        <dbReference type="SAM" id="MobiDB-lite"/>
    </source>
</evidence>
<accession>A0AAD5X4B6</accession>
<feature type="compositionally biased region" description="Basic and acidic residues" evidence="1">
    <location>
        <begin position="82"/>
        <end position="97"/>
    </location>
</feature>
<evidence type="ECO:0000256" key="2">
    <source>
        <dbReference type="SAM" id="Phobius"/>
    </source>
</evidence>
<keyword evidence="2" id="KW-0812">Transmembrane</keyword>
<reference evidence="3" key="1">
    <citation type="submission" date="2020-05" db="EMBL/GenBank/DDBJ databases">
        <title>Phylogenomic resolution of chytrid fungi.</title>
        <authorList>
            <person name="Stajich J.E."/>
            <person name="Amses K."/>
            <person name="Simmons R."/>
            <person name="Seto K."/>
            <person name="Myers J."/>
            <person name="Bonds A."/>
            <person name="Quandt C.A."/>
            <person name="Barry K."/>
            <person name="Liu P."/>
            <person name="Grigoriev I."/>
            <person name="Longcore J.E."/>
            <person name="James T.Y."/>
        </authorList>
    </citation>
    <scope>NUCLEOTIDE SEQUENCE</scope>
    <source>
        <strain evidence="3">JEL0318</strain>
    </source>
</reference>
<evidence type="ECO:0000313" key="3">
    <source>
        <dbReference type="EMBL" id="KAJ3055930.1"/>
    </source>
</evidence>
<keyword evidence="2" id="KW-1133">Transmembrane helix</keyword>
<evidence type="ECO:0000313" key="4">
    <source>
        <dbReference type="Proteomes" id="UP001212841"/>
    </source>
</evidence>
<feature type="region of interest" description="Disordered" evidence="1">
    <location>
        <begin position="52"/>
        <end position="105"/>
    </location>
</feature>
<comment type="caution">
    <text evidence="3">The sequence shown here is derived from an EMBL/GenBank/DDBJ whole genome shotgun (WGS) entry which is preliminary data.</text>
</comment>